<name>A0A5M3Z7J1_ASPTE</name>
<protein>
    <submittedName>
        <fullName evidence="1">Uncharacterized protein</fullName>
    </submittedName>
</protein>
<dbReference type="EMBL" id="BLJY01000008">
    <property type="protein sequence ID" value="GFF18284.1"/>
    <property type="molecule type" value="Genomic_DNA"/>
</dbReference>
<comment type="caution">
    <text evidence="1">The sequence shown here is derived from an EMBL/GenBank/DDBJ whole genome shotgun (WGS) entry which is preliminary data.</text>
</comment>
<gene>
    <name evidence="1" type="ORF">ATEIFO6365_0008022800</name>
</gene>
<dbReference type="OrthoDB" id="4510640at2759"/>
<evidence type="ECO:0000313" key="1">
    <source>
        <dbReference type="EMBL" id="GFF18284.1"/>
    </source>
</evidence>
<keyword evidence="2" id="KW-1185">Reference proteome</keyword>
<sequence length="131" mass="14233">MPRKSDADDRMNRFDAETQATIASVRSRTPPRILAVSDAVAAGKQVTPNLLCSGLADSSCVPQCFTGSQAAIPARSETELPDSSEEGVPERCYCSPTGCEYRFEDKYSCCCCGGSAEHKEYEFEDCDDVKL</sequence>
<reference evidence="1 2" key="1">
    <citation type="submission" date="2020-01" db="EMBL/GenBank/DDBJ databases">
        <title>Aspergillus terreus IFO 6365 whole genome shotgun sequence.</title>
        <authorList>
            <person name="Kanamasa S."/>
            <person name="Takahashi H."/>
        </authorList>
    </citation>
    <scope>NUCLEOTIDE SEQUENCE [LARGE SCALE GENOMIC DNA]</scope>
    <source>
        <strain evidence="1 2">IFO 6365</strain>
    </source>
</reference>
<proteinExistence type="predicted"/>
<evidence type="ECO:0000313" key="2">
    <source>
        <dbReference type="Proteomes" id="UP000452235"/>
    </source>
</evidence>
<accession>A0A5M3Z7J1</accession>
<dbReference type="AlphaFoldDB" id="A0A5M3Z7J1"/>
<dbReference type="VEuPathDB" id="FungiDB:ATEG_06477"/>
<organism evidence="1 2">
    <name type="scientific">Aspergillus terreus</name>
    <dbReference type="NCBI Taxonomy" id="33178"/>
    <lineage>
        <taxon>Eukaryota</taxon>
        <taxon>Fungi</taxon>
        <taxon>Dikarya</taxon>
        <taxon>Ascomycota</taxon>
        <taxon>Pezizomycotina</taxon>
        <taxon>Eurotiomycetes</taxon>
        <taxon>Eurotiomycetidae</taxon>
        <taxon>Eurotiales</taxon>
        <taxon>Aspergillaceae</taxon>
        <taxon>Aspergillus</taxon>
        <taxon>Aspergillus subgen. Circumdati</taxon>
    </lineage>
</organism>
<dbReference type="Proteomes" id="UP000452235">
    <property type="component" value="Unassembled WGS sequence"/>
</dbReference>